<dbReference type="Proteomes" id="UP000183994">
    <property type="component" value="Unassembled WGS sequence"/>
</dbReference>
<keyword evidence="5 8" id="KW-0812">Transmembrane</keyword>
<dbReference type="InterPro" id="IPR000522">
    <property type="entry name" value="ABC_transptr_permease_BtuC"/>
</dbReference>
<evidence type="ECO:0000256" key="8">
    <source>
        <dbReference type="SAM" id="Phobius"/>
    </source>
</evidence>
<reference evidence="10" key="1">
    <citation type="submission" date="2016-11" db="EMBL/GenBank/DDBJ databases">
        <authorList>
            <person name="Varghese N."/>
            <person name="Submissions S."/>
        </authorList>
    </citation>
    <scope>NUCLEOTIDE SEQUENCE [LARGE SCALE GENOMIC DNA]</scope>
    <source>
        <strain evidence="10">DSM 16219</strain>
    </source>
</reference>
<dbReference type="RefSeq" id="WP_073477892.1">
    <property type="nucleotide sequence ID" value="NZ_FQZU01000030.1"/>
</dbReference>
<evidence type="ECO:0000313" key="10">
    <source>
        <dbReference type="Proteomes" id="UP000183994"/>
    </source>
</evidence>
<evidence type="ECO:0000256" key="7">
    <source>
        <dbReference type="ARBA" id="ARBA00023136"/>
    </source>
</evidence>
<dbReference type="AlphaFoldDB" id="A0A1M6UBL9"/>
<evidence type="ECO:0000256" key="5">
    <source>
        <dbReference type="ARBA" id="ARBA00022692"/>
    </source>
</evidence>
<evidence type="ECO:0000256" key="2">
    <source>
        <dbReference type="ARBA" id="ARBA00007935"/>
    </source>
</evidence>
<comment type="similarity">
    <text evidence="2">Belongs to the binding-protein-dependent transport system permease family. FecCD subfamily.</text>
</comment>
<dbReference type="STRING" id="1121393.SAMN02745216_03850"/>
<feature type="transmembrane region" description="Helical" evidence="8">
    <location>
        <begin position="72"/>
        <end position="89"/>
    </location>
</feature>
<evidence type="ECO:0000313" key="9">
    <source>
        <dbReference type="EMBL" id="SHK66567.1"/>
    </source>
</evidence>
<evidence type="ECO:0000256" key="1">
    <source>
        <dbReference type="ARBA" id="ARBA00004651"/>
    </source>
</evidence>
<keyword evidence="10" id="KW-1185">Reference proteome</keyword>
<feature type="transmembrane region" description="Helical" evidence="8">
    <location>
        <begin position="101"/>
        <end position="119"/>
    </location>
</feature>
<dbReference type="GO" id="GO:0005886">
    <property type="term" value="C:plasma membrane"/>
    <property type="evidence" value="ECO:0007669"/>
    <property type="project" value="UniProtKB-SubCell"/>
</dbReference>
<dbReference type="GO" id="GO:0033214">
    <property type="term" value="P:siderophore-iron import into cell"/>
    <property type="evidence" value="ECO:0007669"/>
    <property type="project" value="TreeGrafter"/>
</dbReference>
<dbReference type="PROSITE" id="PS51257">
    <property type="entry name" value="PROKAR_LIPOPROTEIN"/>
    <property type="match status" value="1"/>
</dbReference>
<dbReference type="FunFam" id="1.10.3470.10:FF:000001">
    <property type="entry name" value="Vitamin B12 ABC transporter permease BtuC"/>
    <property type="match status" value="1"/>
</dbReference>
<feature type="transmembrane region" description="Helical" evidence="8">
    <location>
        <begin position="126"/>
        <end position="147"/>
    </location>
</feature>
<keyword evidence="7 8" id="KW-0472">Membrane</keyword>
<dbReference type="InterPro" id="IPR037294">
    <property type="entry name" value="ABC_BtuC-like"/>
</dbReference>
<feature type="transmembrane region" description="Helical" evidence="8">
    <location>
        <begin position="318"/>
        <end position="334"/>
    </location>
</feature>
<comment type="subcellular location">
    <subcellularLocation>
        <location evidence="1">Cell membrane</location>
        <topology evidence="1">Multi-pass membrane protein</topology>
    </subcellularLocation>
</comment>
<feature type="transmembrane region" description="Helical" evidence="8">
    <location>
        <begin position="247"/>
        <end position="274"/>
    </location>
</feature>
<feature type="transmembrane region" description="Helical" evidence="8">
    <location>
        <begin position="201"/>
        <end position="222"/>
    </location>
</feature>
<evidence type="ECO:0000256" key="4">
    <source>
        <dbReference type="ARBA" id="ARBA00022475"/>
    </source>
</evidence>
<proteinExistence type="inferred from homology"/>
<name>A0A1M6UBL9_9BACT</name>
<evidence type="ECO:0000256" key="6">
    <source>
        <dbReference type="ARBA" id="ARBA00022989"/>
    </source>
</evidence>
<organism evidence="9 10">
    <name type="scientific">Desulfatibacillum alkenivorans DSM 16219</name>
    <dbReference type="NCBI Taxonomy" id="1121393"/>
    <lineage>
        <taxon>Bacteria</taxon>
        <taxon>Pseudomonadati</taxon>
        <taxon>Thermodesulfobacteriota</taxon>
        <taxon>Desulfobacteria</taxon>
        <taxon>Desulfobacterales</taxon>
        <taxon>Desulfatibacillaceae</taxon>
        <taxon>Desulfatibacillum</taxon>
    </lineage>
</organism>
<dbReference type="PANTHER" id="PTHR30472">
    <property type="entry name" value="FERRIC ENTEROBACTIN TRANSPORT SYSTEM PERMEASE PROTEIN"/>
    <property type="match status" value="1"/>
</dbReference>
<evidence type="ECO:0000256" key="3">
    <source>
        <dbReference type="ARBA" id="ARBA00022448"/>
    </source>
</evidence>
<dbReference type="OrthoDB" id="9782305at2"/>
<sequence>MPVKMDKAKSPALIIAVLAAILGCVVVGSAGMGFLSVPYRQVLAVIWERVAGGAGVDPLISAVVWDVRLPRIFTAAIVGAGLSLSGVVFQGILKNPLADPYTLGISAGAAFGACIAFLFNMIHFQGLSVGMCAFAGALITLAVVLYLSNSVGGYSSNNLILSGIIVAAILSAGISFLKYVADERVSVIIFWLMGSFASKTWADAGLVLAFVSAGAFICLCFGRDLNLMALGDRAAASLGVDVKKSRLILLAAASLIAAVCVSVSGIIGFVGLLVPHMMRGILGADNQRLMPASLLAGAVLLLCADTFTRAVLPSELPIGVLTALIGGPFFCYVFKRGFSQKTGF</sequence>
<protein>
    <submittedName>
        <fullName evidence="9">Iron complex transport system permease protein</fullName>
    </submittedName>
</protein>
<keyword evidence="6 8" id="KW-1133">Transmembrane helix</keyword>
<accession>A0A1M6UBL9</accession>
<keyword evidence="3" id="KW-0813">Transport</keyword>
<feature type="transmembrane region" description="Helical" evidence="8">
    <location>
        <begin position="12"/>
        <end position="34"/>
    </location>
</feature>
<keyword evidence="4" id="KW-1003">Cell membrane</keyword>
<dbReference type="Gene3D" id="1.10.3470.10">
    <property type="entry name" value="ABC transporter involved in vitamin B12 uptake, BtuC"/>
    <property type="match status" value="1"/>
</dbReference>
<gene>
    <name evidence="9" type="ORF">SAMN02745216_03850</name>
</gene>
<dbReference type="PANTHER" id="PTHR30472:SF25">
    <property type="entry name" value="ABC TRANSPORTER PERMEASE PROTEIN MJ0876-RELATED"/>
    <property type="match status" value="1"/>
</dbReference>
<dbReference type="EMBL" id="FQZU01000030">
    <property type="protein sequence ID" value="SHK66567.1"/>
    <property type="molecule type" value="Genomic_DNA"/>
</dbReference>
<dbReference type="Pfam" id="PF01032">
    <property type="entry name" value="FecCD"/>
    <property type="match status" value="1"/>
</dbReference>
<dbReference type="CDD" id="cd06550">
    <property type="entry name" value="TM_ABC_iron-siderophores_like"/>
    <property type="match status" value="1"/>
</dbReference>
<feature type="transmembrane region" description="Helical" evidence="8">
    <location>
        <begin position="159"/>
        <end position="180"/>
    </location>
</feature>
<dbReference type="GO" id="GO:0022857">
    <property type="term" value="F:transmembrane transporter activity"/>
    <property type="evidence" value="ECO:0007669"/>
    <property type="project" value="InterPro"/>
</dbReference>
<dbReference type="SUPFAM" id="SSF81345">
    <property type="entry name" value="ABC transporter involved in vitamin B12 uptake, BtuC"/>
    <property type="match status" value="1"/>
</dbReference>